<sequence length="89" mass="9591">MTRYKPIALHDSVPGIDGDPEKAPAVGQRIEPSDAGAGLRRPGWSRGIAAGSELKLPQALFRRHETPLHRAFLAAEPGQVQAVAHQAMY</sequence>
<comment type="caution">
    <text evidence="2">The sequence shown here is derived from an EMBL/GenBank/DDBJ whole genome shotgun (WGS) entry which is preliminary data.</text>
</comment>
<proteinExistence type="predicted"/>
<feature type="region of interest" description="Disordered" evidence="1">
    <location>
        <begin position="1"/>
        <end position="42"/>
    </location>
</feature>
<gene>
    <name evidence="2" type="ORF">GCM10011289_20220</name>
</gene>
<name>A0A918P3X6_9NEIS</name>
<protein>
    <submittedName>
        <fullName evidence="2">Uncharacterized protein</fullName>
    </submittedName>
</protein>
<dbReference type="AlphaFoldDB" id="A0A918P3X6"/>
<reference evidence="2" key="2">
    <citation type="submission" date="2020-09" db="EMBL/GenBank/DDBJ databases">
        <authorList>
            <person name="Sun Q."/>
            <person name="Kim S."/>
        </authorList>
    </citation>
    <scope>NUCLEOTIDE SEQUENCE</scope>
    <source>
        <strain evidence="2">KCTC 32182</strain>
    </source>
</reference>
<reference evidence="2" key="1">
    <citation type="journal article" date="2014" name="Int. J. Syst. Evol. Microbiol.">
        <title>Complete genome sequence of Corynebacterium casei LMG S-19264T (=DSM 44701T), isolated from a smear-ripened cheese.</title>
        <authorList>
            <consortium name="US DOE Joint Genome Institute (JGI-PGF)"/>
            <person name="Walter F."/>
            <person name="Albersmeier A."/>
            <person name="Kalinowski J."/>
            <person name="Ruckert C."/>
        </authorList>
    </citation>
    <scope>NUCLEOTIDE SEQUENCE</scope>
    <source>
        <strain evidence="2">KCTC 32182</strain>
    </source>
</reference>
<keyword evidence="3" id="KW-1185">Reference proteome</keyword>
<evidence type="ECO:0000313" key="3">
    <source>
        <dbReference type="Proteomes" id="UP000645257"/>
    </source>
</evidence>
<evidence type="ECO:0000256" key="1">
    <source>
        <dbReference type="SAM" id="MobiDB-lite"/>
    </source>
</evidence>
<dbReference type="Proteomes" id="UP000645257">
    <property type="component" value="Unassembled WGS sequence"/>
</dbReference>
<dbReference type="EMBL" id="BMYX01000010">
    <property type="protein sequence ID" value="GGY16774.1"/>
    <property type="molecule type" value="Genomic_DNA"/>
</dbReference>
<accession>A0A918P3X6</accession>
<organism evidence="2 3">
    <name type="scientific">Paludibacterium paludis</name>
    <dbReference type="NCBI Taxonomy" id="1225769"/>
    <lineage>
        <taxon>Bacteria</taxon>
        <taxon>Pseudomonadati</taxon>
        <taxon>Pseudomonadota</taxon>
        <taxon>Betaproteobacteria</taxon>
        <taxon>Neisseriales</taxon>
        <taxon>Chromobacteriaceae</taxon>
        <taxon>Paludibacterium</taxon>
    </lineage>
</organism>
<evidence type="ECO:0000313" key="2">
    <source>
        <dbReference type="EMBL" id="GGY16774.1"/>
    </source>
</evidence>